<evidence type="ECO:0000313" key="8">
    <source>
        <dbReference type="Proteomes" id="UP001265746"/>
    </source>
</evidence>
<keyword evidence="3" id="KW-0520">NAD</keyword>
<evidence type="ECO:0000256" key="1">
    <source>
        <dbReference type="ARBA" id="ARBA00005854"/>
    </source>
</evidence>
<dbReference type="PROSITE" id="PS00065">
    <property type="entry name" value="D_2_HYDROXYACID_DH_1"/>
    <property type="match status" value="1"/>
</dbReference>
<dbReference type="Proteomes" id="UP001265746">
    <property type="component" value="Unassembled WGS sequence"/>
</dbReference>
<name>A0AAD9S106_PHOAM</name>
<dbReference type="InterPro" id="IPR036291">
    <property type="entry name" value="NAD(P)-bd_dom_sf"/>
</dbReference>
<dbReference type="AlphaFoldDB" id="A0AAD9S106"/>
<keyword evidence="2 4" id="KW-0560">Oxidoreductase</keyword>
<dbReference type="FunFam" id="3.40.50.720:FF:000203">
    <property type="entry name" value="D-3-phosphoglycerate dehydrogenase (SerA)"/>
    <property type="match status" value="1"/>
</dbReference>
<accession>A0AAD9S106</accession>
<dbReference type="GO" id="GO:0030267">
    <property type="term" value="F:glyoxylate reductase (NADPH) activity"/>
    <property type="evidence" value="ECO:0007669"/>
    <property type="project" value="TreeGrafter"/>
</dbReference>
<evidence type="ECO:0000259" key="5">
    <source>
        <dbReference type="Pfam" id="PF00389"/>
    </source>
</evidence>
<dbReference type="SUPFAM" id="SSF52283">
    <property type="entry name" value="Formate/glycerate dehydrogenase catalytic domain-like"/>
    <property type="match status" value="1"/>
</dbReference>
<dbReference type="Gene3D" id="3.40.50.720">
    <property type="entry name" value="NAD(P)-binding Rossmann-like Domain"/>
    <property type="match status" value="2"/>
</dbReference>
<dbReference type="CDD" id="cd12168">
    <property type="entry name" value="Mand_dh_like"/>
    <property type="match status" value="1"/>
</dbReference>
<dbReference type="InterPro" id="IPR006140">
    <property type="entry name" value="D-isomer_DH_NAD-bd"/>
</dbReference>
<dbReference type="GO" id="GO:0005829">
    <property type="term" value="C:cytosol"/>
    <property type="evidence" value="ECO:0007669"/>
    <property type="project" value="TreeGrafter"/>
</dbReference>
<dbReference type="InterPro" id="IPR029753">
    <property type="entry name" value="D-isomer_DH_CS"/>
</dbReference>
<dbReference type="InterPro" id="IPR050223">
    <property type="entry name" value="D-isomer_2-hydroxyacid_DH"/>
</dbReference>
<dbReference type="PANTHER" id="PTHR10996:SF269">
    <property type="entry name" value="HYPOTHETICAL D-ISOMER SPECIFIC 2-HYDROXYACID DEHYDROGENASE (EUROFUNG)"/>
    <property type="match status" value="1"/>
</dbReference>
<dbReference type="GO" id="GO:0051287">
    <property type="term" value="F:NAD binding"/>
    <property type="evidence" value="ECO:0007669"/>
    <property type="project" value="InterPro"/>
</dbReference>
<dbReference type="EMBL" id="JAUJFL010000011">
    <property type="protein sequence ID" value="KAK2596262.1"/>
    <property type="molecule type" value="Genomic_DNA"/>
</dbReference>
<dbReference type="InterPro" id="IPR006139">
    <property type="entry name" value="D-isomer_2_OHA_DH_cat_dom"/>
</dbReference>
<evidence type="ECO:0000256" key="3">
    <source>
        <dbReference type="ARBA" id="ARBA00023027"/>
    </source>
</evidence>
<dbReference type="Pfam" id="PF00389">
    <property type="entry name" value="2-Hacid_dh"/>
    <property type="match status" value="1"/>
</dbReference>
<dbReference type="PROSITE" id="PS00671">
    <property type="entry name" value="D_2_HYDROXYACID_DH_3"/>
    <property type="match status" value="1"/>
</dbReference>
<evidence type="ECO:0000259" key="6">
    <source>
        <dbReference type="Pfam" id="PF02826"/>
    </source>
</evidence>
<gene>
    <name evidence="7" type="ORF">N8I77_013158</name>
</gene>
<feature type="domain" description="D-isomer specific 2-hydroxyacid dehydrogenase catalytic" evidence="5">
    <location>
        <begin position="54"/>
        <end position="337"/>
    </location>
</feature>
<keyword evidence="8" id="KW-1185">Reference proteome</keyword>
<organism evidence="7 8">
    <name type="scientific">Phomopsis amygdali</name>
    <name type="common">Fusicoccum amygdali</name>
    <dbReference type="NCBI Taxonomy" id="1214568"/>
    <lineage>
        <taxon>Eukaryota</taxon>
        <taxon>Fungi</taxon>
        <taxon>Dikarya</taxon>
        <taxon>Ascomycota</taxon>
        <taxon>Pezizomycotina</taxon>
        <taxon>Sordariomycetes</taxon>
        <taxon>Sordariomycetidae</taxon>
        <taxon>Diaporthales</taxon>
        <taxon>Diaporthaceae</taxon>
        <taxon>Diaporthe</taxon>
    </lineage>
</organism>
<comment type="similarity">
    <text evidence="1 4">Belongs to the D-isomer specific 2-hydroxyacid dehydrogenase family.</text>
</comment>
<protein>
    <recommendedName>
        <fullName evidence="9">Glycerate-and formate-dehydrogenase</fullName>
    </recommendedName>
</protein>
<dbReference type="PROSITE" id="PS00670">
    <property type="entry name" value="D_2_HYDROXYACID_DH_2"/>
    <property type="match status" value="1"/>
</dbReference>
<evidence type="ECO:0000256" key="2">
    <source>
        <dbReference type="ARBA" id="ARBA00023002"/>
    </source>
</evidence>
<reference evidence="7" key="1">
    <citation type="submission" date="2023-06" db="EMBL/GenBank/DDBJ databases">
        <authorList>
            <person name="Noh H."/>
        </authorList>
    </citation>
    <scope>NUCLEOTIDE SEQUENCE</scope>
    <source>
        <strain evidence="7">DUCC20226</strain>
    </source>
</reference>
<proteinExistence type="inferred from homology"/>
<dbReference type="PANTHER" id="PTHR10996">
    <property type="entry name" value="2-HYDROXYACID DEHYDROGENASE-RELATED"/>
    <property type="match status" value="1"/>
</dbReference>
<evidence type="ECO:0000313" key="7">
    <source>
        <dbReference type="EMBL" id="KAK2596262.1"/>
    </source>
</evidence>
<sequence length="346" mass="38137">MTIKERKPRVVALGQPKYAGDDYLAEFSKEFDFSVLEAYNRTETMSLLPRSIKDDGPIDAFIIRMGTPPYEPFDQEMLGVLAETSPKCRIITSASAGYNEFPVEWLADQGIWFTNTVDAVAEATADMALFLVLAVLRNTTNAEKSARGGTWRAMPGLVPARDPTSLTLGIVGLGAIGKYLAKKAAVFNMKIKYYNRNRLPADEEAKYGAEYCTLNELLGTSDIISLNCPLNASTTNLIGQAEFAAMKDGCFVVNTARGGVIDEKAFKDALQSGKVARAGLDVFCNEPNVDPWFLESDKIIIQPHLGGLTDMAFQKAERECFENIRQVFRYGKPRSPVIDITKRGSQ</sequence>
<feature type="domain" description="D-isomer specific 2-hydroxyacid dehydrogenase NAD-binding" evidence="6">
    <location>
        <begin position="130"/>
        <end position="306"/>
    </location>
</feature>
<dbReference type="SUPFAM" id="SSF51735">
    <property type="entry name" value="NAD(P)-binding Rossmann-fold domains"/>
    <property type="match status" value="1"/>
</dbReference>
<dbReference type="GO" id="GO:0016618">
    <property type="term" value="F:hydroxypyruvate reductase [NAD(P)H] activity"/>
    <property type="evidence" value="ECO:0007669"/>
    <property type="project" value="TreeGrafter"/>
</dbReference>
<comment type="caution">
    <text evidence="7">The sequence shown here is derived from an EMBL/GenBank/DDBJ whole genome shotgun (WGS) entry which is preliminary data.</text>
</comment>
<evidence type="ECO:0008006" key="9">
    <source>
        <dbReference type="Google" id="ProtNLM"/>
    </source>
</evidence>
<dbReference type="InterPro" id="IPR029752">
    <property type="entry name" value="D-isomer_DH_CS1"/>
</dbReference>
<dbReference type="Pfam" id="PF02826">
    <property type="entry name" value="2-Hacid_dh_C"/>
    <property type="match status" value="1"/>
</dbReference>
<evidence type="ECO:0000256" key="4">
    <source>
        <dbReference type="RuleBase" id="RU003719"/>
    </source>
</evidence>